<organism evidence="2 3">
    <name type="scientific">Haloglomus irregulare</name>
    <dbReference type="NCBI Taxonomy" id="2234134"/>
    <lineage>
        <taxon>Archaea</taxon>
        <taxon>Methanobacteriati</taxon>
        <taxon>Methanobacteriota</taxon>
        <taxon>Stenosarchaea group</taxon>
        <taxon>Halobacteria</taxon>
        <taxon>Halobacteriales</taxon>
        <taxon>Natronomonadaceae</taxon>
        <taxon>Haloglomus</taxon>
    </lineage>
</organism>
<dbReference type="InParanoid" id="A0A554NA93"/>
<evidence type="ECO:0000313" key="2">
    <source>
        <dbReference type="EMBL" id="TSD14308.1"/>
    </source>
</evidence>
<reference evidence="2 3" key="1">
    <citation type="submission" date="2018-06" db="EMBL/GenBank/DDBJ databases">
        <title>Natronomonas sp. F16-60 a new haloarchaeon isolated from a solar saltern of Isla Cristina, Huelva, Spain.</title>
        <authorList>
            <person name="Duran-Viseras A."/>
            <person name="Sanchez-Porro C."/>
            <person name="Ventosa A."/>
        </authorList>
    </citation>
    <scope>NUCLEOTIDE SEQUENCE [LARGE SCALE GENOMIC DNA]</scope>
    <source>
        <strain evidence="2 3">F16-60</strain>
    </source>
</reference>
<keyword evidence="3" id="KW-1185">Reference proteome</keyword>
<evidence type="ECO:0000256" key="1">
    <source>
        <dbReference type="SAM" id="MobiDB-lite"/>
    </source>
</evidence>
<dbReference type="AlphaFoldDB" id="A0A554NA93"/>
<dbReference type="EMBL" id="QMDX01000004">
    <property type="protein sequence ID" value="TSD14308.1"/>
    <property type="molecule type" value="Genomic_DNA"/>
</dbReference>
<dbReference type="Proteomes" id="UP000319894">
    <property type="component" value="Unassembled WGS sequence"/>
</dbReference>
<name>A0A554NA93_9EURY</name>
<evidence type="ECO:0000313" key="3">
    <source>
        <dbReference type="Proteomes" id="UP000319894"/>
    </source>
</evidence>
<protein>
    <submittedName>
        <fullName evidence="2">Uncharacterized protein</fullName>
    </submittedName>
</protein>
<proteinExistence type="predicted"/>
<feature type="region of interest" description="Disordered" evidence="1">
    <location>
        <begin position="1"/>
        <end position="61"/>
    </location>
</feature>
<gene>
    <name evidence="2" type="ORF">DP107_08640</name>
</gene>
<sequence length="98" mass="10100">MATARHKTCAGGRGEPATSGETETRATEAADAAVALREETRAARSEREPPEELDIPRADLETGRGLRHQLLGALRTEGDAGTAAEPGPPVVAVSISGV</sequence>
<comment type="caution">
    <text evidence="2">The sequence shown here is derived from an EMBL/GenBank/DDBJ whole genome shotgun (WGS) entry which is preliminary data.</text>
</comment>
<accession>A0A554NA93</accession>
<feature type="compositionally biased region" description="Basic and acidic residues" evidence="1">
    <location>
        <begin position="36"/>
        <end position="61"/>
    </location>
</feature>